<reference evidence="6" key="2">
    <citation type="submission" date="2025-09" db="UniProtKB">
        <authorList>
            <consortium name="Ensembl"/>
        </authorList>
    </citation>
    <scope>IDENTIFICATION</scope>
</reference>
<feature type="domain" description="TPPC8 C-terminal Ig-like" evidence="2">
    <location>
        <begin position="897"/>
        <end position="943"/>
    </location>
</feature>
<evidence type="ECO:0000259" key="4">
    <source>
        <dbReference type="Pfam" id="PF24545"/>
    </source>
</evidence>
<evidence type="ECO:0000259" key="5">
    <source>
        <dbReference type="Pfam" id="PF24546"/>
    </source>
</evidence>
<dbReference type="Pfam" id="PF12739">
    <property type="entry name" value="TRAPPC-Trs85"/>
    <property type="match status" value="1"/>
</dbReference>
<dbReference type="Ensembl" id="ENSEBUT00000024544.1">
    <property type="protein sequence ID" value="ENSEBUP00000023968.1"/>
    <property type="gene ID" value="ENSEBUG00000014767.1"/>
</dbReference>
<dbReference type="GO" id="GO:1990072">
    <property type="term" value="C:TRAPPIII protein complex"/>
    <property type="evidence" value="ECO:0007669"/>
    <property type="project" value="TreeGrafter"/>
</dbReference>
<name>A0A8C4R231_EPTBU</name>
<feature type="region of interest" description="Disordered" evidence="1">
    <location>
        <begin position="526"/>
        <end position="551"/>
    </location>
</feature>
<feature type="domain" description="TPPC8 third Ig-like" evidence="5">
    <location>
        <begin position="732"/>
        <end position="841"/>
    </location>
</feature>
<evidence type="ECO:0000259" key="3">
    <source>
        <dbReference type="Pfam" id="PF24544"/>
    </source>
</evidence>
<evidence type="ECO:0000256" key="1">
    <source>
        <dbReference type="SAM" id="MobiDB-lite"/>
    </source>
</evidence>
<feature type="compositionally biased region" description="Basic and acidic residues" evidence="1">
    <location>
        <begin position="755"/>
        <end position="770"/>
    </location>
</feature>
<dbReference type="InterPro" id="IPR057651">
    <property type="entry name" value="Ig_TPPC8_C"/>
</dbReference>
<dbReference type="InterPro" id="IPR024420">
    <property type="entry name" value="TRAPP_III_complex_Trs85"/>
</dbReference>
<protein>
    <submittedName>
        <fullName evidence="6">Trafficking protein particle complex subunit 8</fullName>
    </submittedName>
</protein>
<dbReference type="Pfam" id="PF24546">
    <property type="entry name" value="Ig_TPPC8_3rd"/>
    <property type="match status" value="1"/>
</dbReference>
<dbReference type="InterPro" id="IPR058540">
    <property type="entry name" value="Ig_TPPC8_3rd"/>
</dbReference>
<dbReference type="PANTHER" id="PTHR12975:SF6">
    <property type="entry name" value="TRAFFICKING PROTEIN PARTICLE COMPLEX SUBUNIT 8"/>
    <property type="match status" value="1"/>
</dbReference>
<dbReference type="Pfam" id="PF24542">
    <property type="entry name" value="Ig_TPPC8_C"/>
    <property type="match status" value="1"/>
</dbReference>
<feature type="region of interest" description="Disordered" evidence="1">
    <location>
        <begin position="64"/>
        <end position="87"/>
    </location>
</feature>
<proteinExistence type="predicted"/>
<dbReference type="Proteomes" id="UP000694388">
    <property type="component" value="Unplaced"/>
</dbReference>
<dbReference type="PANTHER" id="PTHR12975">
    <property type="entry name" value="TRANSPORT PROTEIN TRAPP"/>
    <property type="match status" value="1"/>
</dbReference>
<organism evidence="6 7">
    <name type="scientific">Eptatretus burgeri</name>
    <name type="common">Inshore hagfish</name>
    <dbReference type="NCBI Taxonomy" id="7764"/>
    <lineage>
        <taxon>Eukaryota</taxon>
        <taxon>Metazoa</taxon>
        <taxon>Chordata</taxon>
        <taxon>Craniata</taxon>
        <taxon>Vertebrata</taxon>
        <taxon>Cyclostomata</taxon>
        <taxon>Myxini</taxon>
        <taxon>Myxiniformes</taxon>
        <taxon>Myxinidae</taxon>
        <taxon>Eptatretinae</taxon>
        <taxon>Eptatretus</taxon>
    </lineage>
</organism>
<feature type="domain" description="TPPC8 second Ig-like" evidence="3">
    <location>
        <begin position="606"/>
        <end position="729"/>
    </location>
</feature>
<dbReference type="InterPro" id="IPR058538">
    <property type="entry name" value="Ig_TPPC8_2nd"/>
</dbReference>
<dbReference type="GeneTree" id="ENSGT00390000000568"/>
<evidence type="ECO:0000313" key="7">
    <source>
        <dbReference type="Proteomes" id="UP000694388"/>
    </source>
</evidence>
<evidence type="ECO:0000313" key="6">
    <source>
        <dbReference type="Ensembl" id="ENSEBUP00000023968.1"/>
    </source>
</evidence>
<accession>A0A8C4R231</accession>
<feature type="region of interest" description="Disordered" evidence="1">
    <location>
        <begin position="749"/>
        <end position="770"/>
    </location>
</feature>
<feature type="domain" description="TPPC8 first Ig-like" evidence="4">
    <location>
        <begin position="371"/>
        <end position="605"/>
    </location>
</feature>
<reference evidence="6" key="1">
    <citation type="submission" date="2025-08" db="UniProtKB">
        <authorList>
            <consortium name="Ensembl"/>
        </authorList>
    </citation>
    <scope>IDENTIFICATION</scope>
</reference>
<sequence>MAAMVTHGACLSLEDQERLRQFVQDFTVHGLLPHIERTIRQLNDQLVSRRGLSRSLMTVTRKWFGGSKTPERPGSEPRGPSGITYSPEAPELQLRKMGDLCFLMHLYELAYTCYHSAKKEFQNDQASIHAAGAMEMAALSVFLQTGNQRQYPAHYMENAALIYRDSCRNVPLAERCTLLSLDVLKSHGQFSDAAAALIRFTSEDSDLQAALFLEQAAHCFVCMRNPLARKFAFHMILAGHRYLKACQRKHSLRCYMQALQVYRGRGWCLAEDHINLTIARQSFSLHQLDASVSAFRHVLLHESRQTPAQQAALLREYLFIYKQQVGEMPPAGQLPQLPLPFLDCSLTRLFLGHDWKPTQGEKQAATHMSLDQHQDAEAVAAWQELEELAASKAASTSVTYQPCQLCLNSHTDNSQPPLAVVNEPIKVEVVLKNPLQVPLLLSDLCLHWNFEPKSYNHDQKLEESHHVTNERGVDGISSIESEVLPEFLLPAGETKPVRLQLLPRFMGKINILGLLYGLSAGLPASGQSGGISPRESQTQQSAKPLGNGVSVRGRQELHLQGPRLNSTLEEKTSVVYGPDNRLCPIVTPAMPLLEVFFMKFPSALLCGEVRRTSIEFSNVGPLPLASLVVATHSPEFFTFGGGDLTPNSDLGPYHTCEGEDRASVPFLLSREQGSGLVVVPLPGGKLESGQAVSLPFWIRGPDAEGVHEIRFLFLYRSVEGHPKISHRVVRHTAVVCVASSLVASGRITRSLQAPEPRDSREGDADSGCEEPKDHQRLLVQLNIENLSQLSSSVQQIQLLQVSSASSLWRLYCCLAPSMEGLTVGPKEKLLLHFKAMEMRKNGAKEIELMGQHHVCLQHLDQESFSGTLQTPGGSTPFLEKLAQTSLNVAHVSPNFSLVRCSFRFSSAIRHSFKDKRLCTLPVVLVLYNCCTDPLHVIVNSSTSPR</sequence>
<dbReference type="Pfam" id="PF24544">
    <property type="entry name" value="Ig_TPPC8_2nd"/>
    <property type="match status" value="1"/>
</dbReference>
<dbReference type="Pfam" id="PF24545">
    <property type="entry name" value="Ig_TPPC8_1st"/>
    <property type="match status" value="1"/>
</dbReference>
<dbReference type="AlphaFoldDB" id="A0A8C4R231"/>
<dbReference type="InterPro" id="IPR058541">
    <property type="entry name" value="Ig_TPPC8_1st"/>
</dbReference>
<keyword evidence="7" id="KW-1185">Reference proteome</keyword>
<evidence type="ECO:0000259" key="2">
    <source>
        <dbReference type="Pfam" id="PF24542"/>
    </source>
</evidence>